<dbReference type="OrthoDB" id="142945at2759"/>
<name>W2JZ95_PHYNI</name>
<dbReference type="Proteomes" id="UP000054423">
    <property type="component" value="Unassembled WGS sequence"/>
</dbReference>
<evidence type="ECO:0000313" key="2">
    <source>
        <dbReference type="EMBL" id="ETL77604.1"/>
    </source>
</evidence>
<protein>
    <submittedName>
        <fullName evidence="2">Uncharacterized protein</fullName>
    </submittedName>
</protein>
<sequence length="72" mass="8054">TNKVKPPPLNRQAGQSRKRSKEARDFATEFFNAQVKGAQRSKRETYTCSRCQEAGHNVRSCTTPPMEIEAAG</sequence>
<dbReference type="AlphaFoldDB" id="W2JZ95"/>
<accession>W2JZ95</accession>
<evidence type="ECO:0000256" key="1">
    <source>
        <dbReference type="SAM" id="MobiDB-lite"/>
    </source>
</evidence>
<organism evidence="2">
    <name type="scientific">Phytophthora nicotianae</name>
    <name type="common">Potato buckeye rot agent</name>
    <name type="synonym">Phytophthora parasitica</name>
    <dbReference type="NCBI Taxonomy" id="4792"/>
    <lineage>
        <taxon>Eukaryota</taxon>
        <taxon>Sar</taxon>
        <taxon>Stramenopiles</taxon>
        <taxon>Oomycota</taxon>
        <taxon>Peronosporomycetes</taxon>
        <taxon>Peronosporales</taxon>
        <taxon>Peronosporaceae</taxon>
        <taxon>Phytophthora</taxon>
    </lineage>
</organism>
<feature type="non-terminal residue" evidence="2">
    <location>
        <position position="72"/>
    </location>
</feature>
<dbReference type="GO" id="GO:0008270">
    <property type="term" value="F:zinc ion binding"/>
    <property type="evidence" value="ECO:0007669"/>
    <property type="project" value="InterPro"/>
</dbReference>
<dbReference type="EMBL" id="KI683514">
    <property type="protein sequence ID" value="ETL77604.1"/>
    <property type="molecule type" value="Genomic_DNA"/>
</dbReference>
<dbReference type="SUPFAM" id="SSF57756">
    <property type="entry name" value="Retrovirus zinc finger-like domains"/>
    <property type="match status" value="1"/>
</dbReference>
<feature type="region of interest" description="Disordered" evidence="1">
    <location>
        <begin position="1"/>
        <end position="23"/>
    </location>
</feature>
<feature type="non-terminal residue" evidence="2">
    <location>
        <position position="1"/>
    </location>
</feature>
<dbReference type="GO" id="GO:0003676">
    <property type="term" value="F:nucleic acid binding"/>
    <property type="evidence" value="ECO:0007669"/>
    <property type="project" value="InterPro"/>
</dbReference>
<dbReference type="InterPro" id="IPR036875">
    <property type="entry name" value="Znf_CCHC_sf"/>
</dbReference>
<proteinExistence type="predicted"/>
<gene>
    <name evidence="2" type="ORF">L917_21453</name>
</gene>
<reference evidence="2" key="1">
    <citation type="submission" date="2013-11" db="EMBL/GenBank/DDBJ databases">
        <title>The Genome Sequence of Phytophthora parasitica CHvinca01.</title>
        <authorList>
            <consortium name="The Broad Institute Genomics Platform"/>
            <person name="Russ C."/>
            <person name="Tyler B."/>
            <person name="Panabieres F."/>
            <person name="Shan W."/>
            <person name="Tripathy S."/>
            <person name="Grunwald N."/>
            <person name="Machado M."/>
            <person name="Johnson C.S."/>
            <person name="Arredondo F."/>
            <person name="Hong C."/>
            <person name="Coffey M."/>
            <person name="Young S.K."/>
            <person name="Zeng Q."/>
            <person name="Gargeya S."/>
            <person name="Fitzgerald M."/>
            <person name="Abouelleil A."/>
            <person name="Alvarado L."/>
            <person name="Chapman S.B."/>
            <person name="Gainer-Dewar J."/>
            <person name="Goldberg J."/>
            <person name="Griggs A."/>
            <person name="Gujja S."/>
            <person name="Hansen M."/>
            <person name="Howarth C."/>
            <person name="Imamovic A."/>
            <person name="Ireland A."/>
            <person name="Larimer J."/>
            <person name="McCowan C."/>
            <person name="Murphy C."/>
            <person name="Pearson M."/>
            <person name="Poon T.W."/>
            <person name="Priest M."/>
            <person name="Roberts A."/>
            <person name="Saif S."/>
            <person name="Shea T."/>
            <person name="Sykes S."/>
            <person name="Wortman J."/>
            <person name="Nusbaum C."/>
            <person name="Birren B."/>
        </authorList>
    </citation>
    <scope>NUCLEOTIDE SEQUENCE [LARGE SCALE GENOMIC DNA]</scope>
    <source>
        <strain evidence="2">CHvinca01</strain>
    </source>
</reference>